<keyword evidence="3" id="KW-1185">Reference proteome</keyword>
<dbReference type="EMBL" id="WKJH01000002">
    <property type="protein sequence ID" value="MRX63282.1"/>
    <property type="molecule type" value="Genomic_DNA"/>
</dbReference>
<dbReference type="RefSeq" id="WP_154363930.1">
    <property type="nucleotide sequence ID" value="NZ_CANMYZ010000002.1"/>
</dbReference>
<keyword evidence="1" id="KW-1133">Transmembrane helix</keyword>
<proteinExistence type="predicted"/>
<dbReference type="AlphaFoldDB" id="A0A6I2MJE0"/>
<gene>
    <name evidence="2" type="ORF">GJ691_03770</name>
</gene>
<evidence type="ECO:0000313" key="3">
    <source>
        <dbReference type="Proteomes" id="UP000443153"/>
    </source>
</evidence>
<keyword evidence="1" id="KW-0812">Transmembrane</keyword>
<reference evidence="2 3" key="1">
    <citation type="submission" date="2019-11" db="EMBL/GenBank/DDBJ databases">
        <title>Maribacter lutea sp. nov., a marine bacterium isolated from intertidal sand.</title>
        <authorList>
            <person name="Liu A."/>
        </authorList>
    </citation>
    <scope>NUCLEOTIDE SEQUENCE [LARGE SCALE GENOMIC DNA]</scope>
    <source>
        <strain evidence="2 3">RZ05</strain>
    </source>
</reference>
<feature type="transmembrane region" description="Helical" evidence="1">
    <location>
        <begin position="91"/>
        <end position="113"/>
    </location>
</feature>
<accession>A0A6I2MJE0</accession>
<dbReference type="OrthoDB" id="1446628at2"/>
<protein>
    <submittedName>
        <fullName evidence="2">Uncharacterized protein</fullName>
    </submittedName>
</protein>
<comment type="caution">
    <text evidence="2">The sequence shown here is derived from an EMBL/GenBank/DDBJ whole genome shotgun (WGS) entry which is preliminary data.</text>
</comment>
<sequence length="124" mass="13772">MKYAEYKIGEQNVVFSNSILGIESVIVNGKKVSEGFSWFGKDHCFKIGEDQYRLRPSISFDNFSLISISVYKNGDPVKFDNMITKSEKVKLGFKFVVSILLAVVVGIGFGMGLTKVMDGIIGLF</sequence>
<evidence type="ECO:0000256" key="1">
    <source>
        <dbReference type="SAM" id="Phobius"/>
    </source>
</evidence>
<organism evidence="2 3">
    <name type="scientific">Maribacter luteus</name>
    <dbReference type="NCBI Taxonomy" id="2594478"/>
    <lineage>
        <taxon>Bacteria</taxon>
        <taxon>Pseudomonadati</taxon>
        <taxon>Bacteroidota</taxon>
        <taxon>Flavobacteriia</taxon>
        <taxon>Flavobacteriales</taxon>
        <taxon>Flavobacteriaceae</taxon>
        <taxon>Maribacter</taxon>
    </lineage>
</organism>
<name>A0A6I2MJE0_9FLAO</name>
<dbReference type="Proteomes" id="UP000443153">
    <property type="component" value="Unassembled WGS sequence"/>
</dbReference>
<evidence type="ECO:0000313" key="2">
    <source>
        <dbReference type="EMBL" id="MRX63282.1"/>
    </source>
</evidence>
<keyword evidence="1" id="KW-0472">Membrane</keyword>